<dbReference type="PROSITE" id="PS50885">
    <property type="entry name" value="HAMP"/>
    <property type="match status" value="1"/>
</dbReference>
<dbReference type="OrthoDB" id="5389416at2"/>
<evidence type="ECO:0000256" key="5">
    <source>
        <dbReference type="SAM" id="Coils"/>
    </source>
</evidence>
<reference evidence="9 10" key="1">
    <citation type="submission" date="2019-04" db="EMBL/GenBank/DDBJ databases">
        <title>Geobacter ruber sp. nov., ferric-reducing bacteria isolated from paddy soil.</title>
        <authorList>
            <person name="Xu Z."/>
            <person name="Masuda Y."/>
            <person name="Itoh H."/>
            <person name="Senoo K."/>
        </authorList>
    </citation>
    <scope>NUCLEOTIDE SEQUENCE [LARGE SCALE GENOMIC DNA]</scope>
    <source>
        <strain evidence="9 10">Red88</strain>
    </source>
</reference>
<dbReference type="SMART" id="SM00283">
    <property type="entry name" value="MA"/>
    <property type="match status" value="1"/>
</dbReference>
<dbReference type="SMART" id="SM00304">
    <property type="entry name" value="HAMP"/>
    <property type="match status" value="1"/>
</dbReference>
<gene>
    <name evidence="9" type="ORF">ET418_14025</name>
</gene>
<dbReference type="AlphaFoldDB" id="A0A5A9X9T0"/>
<dbReference type="CDD" id="cd11386">
    <property type="entry name" value="MCP_signal"/>
    <property type="match status" value="1"/>
</dbReference>
<evidence type="ECO:0000259" key="7">
    <source>
        <dbReference type="PROSITE" id="PS50111"/>
    </source>
</evidence>
<proteinExistence type="inferred from homology"/>
<keyword evidence="6" id="KW-1133">Transmembrane helix</keyword>
<dbReference type="InterPro" id="IPR004089">
    <property type="entry name" value="MCPsignal_dom"/>
</dbReference>
<comment type="caution">
    <text evidence="9">The sequence shown here is derived from an EMBL/GenBank/DDBJ whole genome shotgun (WGS) entry which is preliminary data.</text>
</comment>
<sequence>MTIRTKLIFNIIGAIIMIAAVSGTSLFGMRFIRDRLGYLTTRSTPYQLRTAEMQRVLQGAAADLVRTGSVRSKAEYAASRGAAEKSIAGVKRAQDALNDLGGAEKVEAYDDLNRIGNELFGVTEARITAEAELKEAATAIDARLRDVTSQLKGLDAKVRSLQNSHSASYSTSTVETRNIETRLRNAESFRVVIKELAQMVALIDRATDAKKLLIARGKFNTVMAKITKSAFLADMQELRPSINQLGDSSIELANLKKSLLGQADPETKNRYGALYKELQEKVTSLQLAVEQEVATANSNYGSESGKQGSLYNQSRLATGVLADNADLVAQGIFVEALTTKLFTLTSTKDVAAVEASLRGVFDRLGAAEKNVGESLKTINAARERATLQTVTRHFAATHGMLFDQNGVIAKIRRSLEMQERAAAATLKLQAVVQQEADKGDKTVSQAQGDQEKAISSVNRMVRTSSLLIIAISLASTALGVLFGVLIFVSINRPLIASVGVMNRIADGDLTITVETGRRDELGVMMGAMQRMSLNLKELITKVKEASESINQASAEVSNSASHTVDASQRMLERAGTVATASEELAATALGIASSCQTAHNESQQANASVMTSSATVQATIKGMAVVSDMVKSSAVTVEKLGSRSDQIGEIVATIQDIADQTNLLALNAAIEAARAGDHGLGFAVVADEVRRLAARTATATKEIEAMIGSIQQESRNAVGAMEEGVTVVERGTADSARSNTALQEILSQIDLVVNHVSHIATAAEEQTATTHEISTHIHQISDVVEETSRYAHDSSREAERLSGLSRELQVLVGRFKLA</sequence>
<feature type="transmembrane region" description="Helical" evidence="6">
    <location>
        <begin position="466"/>
        <end position="488"/>
    </location>
</feature>
<dbReference type="RefSeq" id="WP_149308573.1">
    <property type="nucleotide sequence ID" value="NZ_SRSD01000009.1"/>
</dbReference>
<evidence type="ECO:0000256" key="4">
    <source>
        <dbReference type="PROSITE-ProRule" id="PRU00284"/>
    </source>
</evidence>
<keyword evidence="5" id="KW-0175">Coiled coil</keyword>
<keyword evidence="2 4" id="KW-0807">Transducer</keyword>
<comment type="similarity">
    <text evidence="3">Belongs to the methyl-accepting chemotaxis (MCP) protein family.</text>
</comment>
<dbReference type="FunFam" id="1.10.287.950:FF:000001">
    <property type="entry name" value="Methyl-accepting chemotaxis sensory transducer"/>
    <property type="match status" value="1"/>
</dbReference>
<keyword evidence="6" id="KW-0812">Transmembrane</keyword>
<keyword evidence="10" id="KW-1185">Reference proteome</keyword>
<evidence type="ECO:0000256" key="2">
    <source>
        <dbReference type="ARBA" id="ARBA00023224"/>
    </source>
</evidence>
<dbReference type="Pfam" id="PF00015">
    <property type="entry name" value="MCPsignal"/>
    <property type="match status" value="1"/>
</dbReference>
<dbReference type="InterPro" id="IPR003660">
    <property type="entry name" value="HAMP_dom"/>
</dbReference>
<evidence type="ECO:0000313" key="9">
    <source>
        <dbReference type="EMBL" id="KAA0888969.1"/>
    </source>
</evidence>
<dbReference type="SUPFAM" id="SSF58104">
    <property type="entry name" value="Methyl-accepting chemotaxis protein (MCP) signaling domain"/>
    <property type="match status" value="1"/>
</dbReference>
<evidence type="ECO:0000313" key="10">
    <source>
        <dbReference type="Proteomes" id="UP000324298"/>
    </source>
</evidence>
<protein>
    <submittedName>
        <fullName evidence="9">Methyl-accepting chemotaxis protein</fullName>
    </submittedName>
</protein>
<dbReference type="CDD" id="cd06225">
    <property type="entry name" value="HAMP"/>
    <property type="match status" value="1"/>
</dbReference>
<name>A0A5A9X9T0_9BACT</name>
<keyword evidence="6" id="KW-0472">Membrane</keyword>
<comment type="subcellular location">
    <subcellularLocation>
        <location evidence="1">Membrane</location>
    </subcellularLocation>
</comment>
<dbReference type="GO" id="GO:0006935">
    <property type="term" value="P:chemotaxis"/>
    <property type="evidence" value="ECO:0007669"/>
    <property type="project" value="UniProtKB-ARBA"/>
</dbReference>
<dbReference type="GO" id="GO:0016020">
    <property type="term" value="C:membrane"/>
    <property type="evidence" value="ECO:0007669"/>
    <property type="project" value="UniProtKB-SubCell"/>
</dbReference>
<feature type="domain" description="Methyl-accepting transducer" evidence="7">
    <location>
        <begin position="545"/>
        <end position="781"/>
    </location>
</feature>
<dbReference type="EMBL" id="SRSD01000009">
    <property type="protein sequence ID" value="KAA0888969.1"/>
    <property type="molecule type" value="Genomic_DNA"/>
</dbReference>
<evidence type="ECO:0000256" key="6">
    <source>
        <dbReference type="SAM" id="Phobius"/>
    </source>
</evidence>
<dbReference type="PROSITE" id="PS50111">
    <property type="entry name" value="CHEMOTAXIS_TRANSDUC_2"/>
    <property type="match status" value="1"/>
</dbReference>
<dbReference type="PANTHER" id="PTHR32089">
    <property type="entry name" value="METHYL-ACCEPTING CHEMOTAXIS PROTEIN MCPB"/>
    <property type="match status" value="1"/>
</dbReference>
<dbReference type="Proteomes" id="UP000324298">
    <property type="component" value="Unassembled WGS sequence"/>
</dbReference>
<organism evidence="9 10">
    <name type="scientific">Oryzomonas rubra</name>
    <dbReference type="NCBI Taxonomy" id="2509454"/>
    <lineage>
        <taxon>Bacteria</taxon>
        <taxon>Pseudomonadati</taxon>
        <taxon>Thermodesulfobacteriota</taxon>
        <taxon>Desulfuromonadia</taxon>
        <taxon>Geobacterales</taxon>
        <taxon>Geobacteraceae</taxon>
        <taxon>Oryzomonas</taxon>
    </lineage>
</organism>
<feature type="transmembrane region" description="Helical" evidence="6">
    <location>
        <begin position="7"/>
        <end position="32"/>
    </location>
</feature>
<evidence type="ECO:0000256" key="3">
    <source>
        <dbReference type="ARBA" id="ARBA00029447"/>
    </source>
</evidence>
<accession>A0A5A9X9T0</accession>
<dbReference type="Pfam" id="PF00672">
    <property type="entry name" value="HAMP"/>
    <property type="match status" value="1"/>
</dbReference>
<evidence type="ECO:0000256" key="1">
    <source>
        <dbReference type="ARBA" id="ARBA00004370"/>
    </source>
</evidence>
<feature type="coiled-coil region" evidence="5">
    <location>
        <begin position="528"/>
        <end position="555"/>
    </location>
</feature>
<dbReference type="PANTHER" id="PTHR32089:SF112">
    <property type="entry name" value="LYSOZYME-LIKE PROTEIN-RELATED"/>
    <property type="match status" value="1"/>
</dbReference>
<feature type="domain" description="HAMP" evidence="8">
    <location>
        <begin position="488"/>
        <end position="540"/>
    </location>
</feature>
<dbReference type="Gene3D" id="1.10.287.950">
    <property type="entry name" value="Methyl-accepting chemotaxis protein"/>
    <property type="match status" value="1"/>
</dbReference>
<evidence type="ECO:0000259" key="8">
    <source>
        <dbReference type="PROSITE" id="PS50885"/>
    </source>
</evidence>
<dbReference type="GO" id="GO:0007165">
    <property type="term" value="P:signal transduction"/>
    <property type="evidence" value="ECO:0007669"/>
    <property type="project" value="UniProtKB-KW"/>
</dbReference>